<dbReference type="AlphaFoldDB" id="A0A4Y2MXT0"/>
<evidence type="ECO:0000256" key="1">
    <source>
        <dbReference type="SAM" id="MobiDB-lite"/>
    </source>
</evidence>
<comment type="caution">
    <text evidence="2">The sequence shown here is derived from an EMBL/GenBank/DDBJ whole genome shotgun (WGS) entry which is preliminary data.</text>
</comment>
<evidence type="ECO:0000313" key="3">
    <source>
        <dbReference type="Proteomes" id="UP000499080"/>
    </source>
</evidence>
<name>A0A4Y2MXT0_ARAVE</name>
<feature type="compositionally biased region" description="Basic and acidic residues" evidence="1">
    <location>
        <begin position="80"/>
        <end position="90"/>
    </location>
</feature>
<feature type="compositionally biased region" description="Polar residues" evidence="1">
    <location>
        <begin position="25"/>
        <end position="65"/>
    </location>
</feature>
<dbReference type="EMBL" id="BGPR01125111">
    <property type="protein sequence ID" value="GBN31339.1"/>
    <property type="molecule type" value="Genomic_DNA"/>
</dbReference>
<reference evidence="2 3" key="1">
    <citation type="journal article" date="2019" name="Sci. Rep.">
        <title>Orb-weaving spider Araneus ventricosus genome elucidates the spidroin gene catalogue.</title>
        <authorList>
            <person name="Kono N."/>
            <person name="Nakamura H."/>
            <person name="Ohtoshi R."/>
            <person name="Moran D.A.P."/>
            <person name="Shinohara A."/>
            <person name="Yoshida Y."/>
            <person name="Fujiwara M."/>
            <person name="Mori M."/>
            <person name="Tomita M."/>
            <person name="Arakawa K."/>
        </authorList>
    </citation>
    <scope>NUCLEOTIDE SEQUENCE [LARGE SCALE GENOMIC DNA]</scope>
</reference>
<feature type="compositionally biased region" description="Acidic residues" evidence="1">
    <location>
        <begin position="1"/>
        <end position="18"/>
    </location>
</feature>
<gene>
    <name evidence="2" type="ORF">AVEN_58272_1</name>
</gene>
<protein>
    <submittedName>
        <fullName evidence="2">Uncharacterized protein</fullName>
    </submittedName>
</protein>
<evidence type="ECO:0000313" key="2">
    <source>
        <dbReference type="EMBL" id="GBN31339.1"/>
    </source>
</evidence>
<sequence>MSESDSDLDFESADEDAEFAPITKSKVSQKSTSNNEPSESVSTQGEALSAVSNKISSGNLETGTNKGECLNVSHKQQFPSDEKETVDDSAKLQPSDKPQDSKVSETDSSSNPKEDSGNAKASDQKVDSAEPISHPKADTPTAECASESQPDKSSRKPDQQTEESKTRRERVVLRLEKKKQLSKESPVESEKPSDFVNILQDPNEKKVST</sequence>
<organism evidence="2 3">
    <name type="scientific">Araneus ventricosus</name>
    <name type="common">Orbweaver spider</name>
    <name type="synonym">Epeira ventricosa</name>
    <dbReference type="NCBI Taxonomy" id="182803"/>
    <lineage>
        <taxon>Eukaryota</taxon>
        <taxon>Metazoa</taxon>
        <taxon>Ecdysozoa</taxon>
        <taxon>Arthropoda</taxon>
        <taxon>Chelicerata</taxon>
        <taxon>Arachnida</taxon>
        <taxon>Araneae</taxon>
        <taxon>Araneomorphae</taxon>
        <taxon>Entelegynae</taxon>
        <taxon>Araneoidea</taxon>
        <taxon>Araneidae</taxon>
        <taxon>Araneus</taxon>
    </lineage>
</organism>
<feature type="region of interest" description="Disordered" evidence="1">
    <location>
        <begin position="1"/>
        <end position="209"/>
    </location>
</feature>
<feature type="compositionally biased region" description="Basic and acidic residues" evidence="1">
    <location>
        <begin position="112"/>
        <end position="137"/>
    </location>
</feature>
<accession>A0A4Y2MXT0</accession>
<dbReference type="Proteomes" id="UP000499080">
    <property type="component" value="Unassembled WGS sequence"/>
</dbReference>
<feature type="compositionally biased region" description="Basic and acidic residues" evidence="1">
    <location>
        <begin position="149"/>
        <end position="193"/>
    </location>
</feature>
<proteinExistence type="predicted"/>
<keyword evidence="3" id="KW-1185">Reference proteome</keyword>